<dbReference type="PANTHER" id="PTHR43537:SF39">
    <property type="entry name" value="HTH-TYPE TRANSCRIPTIONAL REGULATOR MCBR"/>
    <property type="match status" value="1"/>
</dbReference>
<evidence type="ECO:0000259" key="4">
    <source>
        <dbReference type="SMART" id="SM00345"/>
    </source>
</evidence>
<evidence type="ECO:0000313" key="6">
    <source>
        <dbReference type="EMBL" id="MBU3028906.1"/>
    </source>
</evidence>
<reference evidence="6" key="1">
    <citation type="submission" date="2021-06" db="EMBL/GenBank/DDBJ databases">
        <title>Paracoccus bacterium XHP0099 sp. nov., isolated from the surface waters of the Yellow Sea.</title>
        <authorList>
            <person name="Xue H."/>
            <person name="Zhang D."/>
        </authorList>
    </citation>
    <scope>NUCLEOTIDE SEQUENCE</scope>
    <source>
        <strain evidence="6">XHP0099</strain>
    </source>
</reference>
<proteinExistence type="predicted"/>
<evidence type="ECO:0000256" key="3">
    <source>
        <dbReference type="ARBA" id="ARBA00023163"/>
    </source>
</evidence>
<name>A0ABS6AE99_9RHOB</name>
<dbReference type="InterPro" id="IPR000524">
    <property type="entry name" value="Tscrpt_reg_HTH_GntR"/>
</dbReference>
<dbReference type="Pfam" id="PF07729">
    <property type="entry name" value="FCD"/>
    <property type="match status" value="1"/>
</dbReference>
<keyword evidence="1" id="KW-0805">Transcription regulation</keyword>
<dbReference type="PANTHER" id="PTHR43537">
    <property type="entry name" value="TRANSCRIPTIONAL REGULATOR, GNTR FAMILY"/>
    <property type="match status" value="1"/>
</dbReference>
<accession>A0ABS6AE99</accession>
<protein>
    <submittedName>
        <fullName evidence="6">GntR family transcriptional regulator</fullName>
    </submittedName>
</protein>
<dbReference type="Proteomes" id="UP001166191">
    <property type="component" value="Unassembled WGS sequence"/>
</dbReference>
<feature type="domain" description="GntR C-terminal" evidence="5">
    <location>
        <begin position="92"/>
        <end position="215"/>
    </location>
</feature>
<gene>
    <name evidence="6" type="ORF">KNW02_02085</name>
</gene>
<feature type="domain" description="HTH gntR-type" evidence="4">
    <location>
        <begin position="24"/>
        <end position="82"/>
    </location>
</feature>
<evidence type="ECO:0000256" key="1">
    <source>
        <dbReference type="ARBA" id="ARBA00023015"/>
    </source>
</evidence>
<evidence type="ECO:0000313" key="7">
    <source>
        <dbReference type="Proteomes" id="UP001166191"/>
    </source>
</evidence>
<dbReference type="RefSeq" id="WP_216031601.1">
    <property type="nucleotide sequence ID" value="NZ_JAHKNG010000002.1"/>
</dbReference>
<dbReference type="EMBL" id="JAHKNG010000002">
    <property type="protein sequence ID" value="MBU3028906.1"/>
    <property type="molecule type" value="Genomic_DNA"/>
</dbReference>
<dbReference type="SMART" id="SM00895">
    <property type="entry name" value="FCD"/>
    <property type="match status" value="1"/>
</dbReference>
<dbReference type="InterPro" id="IPR011711">
    <property type="entry name" value="GntR_C"/>
</dbReference>
<evidence type="ECO:0000256" key="2">
    <source>
        <dbReference type="ARBA" id="ARBA00023125"/>
    </source>
</evidence>
<sequence>MGKQGDWYLPEIRKDDGMTTQDYAYRRIFNAIMLGAIPPATSLTMRGLAAYLDLSPTPVREAIRRLSSDQAVEVLDNRRIRVPQMRIGRFRELIELRIVLECHAAVRALPHLADIAIADLAAVDARMDAALGMQDYDQLTHLNHEFHRRLYLSNPDQAIMPLIESVWLQLGPFQRQVLKGVQSYYLVDHHKTILSALRDRDADRLTVAIADDIRDGIGRSGAEALEGSQDLPPAG</sequence>
<evidence type="ECO:0000259" key="5">
    <source>
        <dbReference type="SMART" id="SM00895"/>
    </source>
</evidence>
<comment type="caution">
    <text evidence="6">The sequence shown here is derived from an EMBL/GenBank/DDBJ whole genome shotgun (WGS) entry which is preliminary data.</text>
</comment>
<keyword evidence="2" id="KW-0238">DNA-binding</keyword>
<keyword evidence="3" id="KW-0804">Transcription</keyword>
<dbReference type="SMART" id="SM00345">
    <property type="entry name" value="HTH_GNTR"/>
    <property type="match status" value="1"/>
</dbReference>
<keyword evidence="7" id="KW-1185">Reference proteome</keyword>
<organism evidence="6 7">
    <name type="scientific">Paracoccus marinaquae</name>
    <dbReference type="NCBI Taxonomy" id="2841926"/>
    <lineage>
        <taxon>Bacteria</taxon>
        <taxon>Pseudomonadati</taxon>
        <taxon>Pseudomonadota</taxon>
        <taxon>Alphaproteobacteria</taxon>
        <taxon>Rhodobacterales</taxon>
        <taxon>Paracoccaceae</taxon>
        <taxon>Paracoccus</taxon>
    </lineage>
</organism>
<dbReference type="Pfam" id="PF00392">
    <property type="entry name" value="GntR"/>
    <property type="match status" value="1"/>
</dbReference>